<comment type="caution">
    <text evidence="2">The sequence shown here is derived from an EMBL/GenBank/DDBJ whole genome shotgun (WGS) entry which is preliminary data.</text>
</comment>
<dbReference type="AlphaFoldDB" id="A0A4R9LPQ6"/>
<keyword evidence="1" id="KW-0472">Membrane</keyword>
<keyword evidence="3" id="KW-1185">Reference proteome</keyword>
<reference evidence="2" key="1">
    <citation type="journal article" date="2019" name="PLoS Negl. Trop. Dis.">
        <title>Revisiting the worldwide diversity of Leptospira species in the environment.</title>
        <authorList>
            <person name="Vincent A.T."/>
            <person name="Schiettekatte O."/>
            <person name="Bourhy P."/>
            <person name="Veyrier F.J."/>
            <person name="Picardeau M."/>
        </authorList>
    </citation>
    <scope>NUCLEOTIDE SEQUENCE [LARGE SCALE GENOMIC DNA]</scope>
    <source>
        <strain evidence="2">201400974</strain>
    </source>
</reference>
<protein>
    <submittedName>
        <fullName evidence="2">Uncharacterized protein</fullName>
    </submittedName>
</protein>
<accession>A0A4R9LPQ6</accession>
<dbReference type="EMBL" id="RQHV01000049">
    <property type="protein sequence ID" value="TGN10067.1"/>
    <property type="molecule type" value="Genomic_DNA"/>
</dbReference>
<organism evidence="2 3">
    <name type="scientific">Leptospira ilyithenensis</name>
    <dbReference type="NCBI Taxonomy" id="2484901"/>
    <lineage>
        <taxon>Bacteria</taxon>
        <taxon>Pseudomonadati</taxon>
        <taxon>Spirochaetota</taxon>
        <taxon>Spirochaetia</taxon>
        <taxon>Leptospirales</taxon>
        <taxon>Leptospiraceae</taxon>
        <taxon>Leptospira</taxon>
    </lineage>
</organism>
<name>A0A4R9LPQ6_9LEPT</name>
<feature type="transmembrane region" description="Helical" evidence="1">
    <location>
        <begin position="51"/>
        <end position="71"/>
    </location>
</feature>
<dbReference type="OrthoDB" id="322510at2"/>
<feature type="transmembrane region" description="Helical" evidence="1">
    <location>
        <begin position="21"/>
        <end position="45"/>
    </location>
</feature>
<gene>
    <name evidence="2" type="ORF">EHS11_10935</name>
</gene>
<keyword evidence="1" id="KW-0812">Transmembrane</keyword>
<dbReference type="Proteomes" id="UP000298264">
    <property type="component" value="Unassembled WGS sequence"/>
</dbReference>
<feature type="transmembrane region" description="Helical" evidence="1">
    <location>
        <begin position="241"/>
        <end position="260"/>
    </location>
</feature>
<dbReference type="RefSeq" id="WP_135764447.1">
    <property type="nucleotide sequence ID" value="NZ_RQHV01000049.1"/>
</dbReference>
<keyword evidence="1" id="KW-1133">Transmembrane helix</keyword>
<evidence type="ECO:0000313" key="3">
    <source>
        <dbReference type="Proteomes" id="UP000298264"/>
    </source>
</evidence>
<proteinExistence type="predicted"/>
<evidence type="ECO:0000313" key="2">
    <source>
        <dbReference type="EMBL" id="TGN10067.1"/>
    </source>
</evidence>
<feature type="transmembrane region" description="Helical" evidence="1">
    <location>
        <begin position="78"/>
        <end position="97"/>
    </location>
</feature>
<sequence>MFAFVETPKKKRPKRPDSEPSIFQLFWIGLCLILGFLISLLPFGAYLPISISIWALVILFLPLLFMGISLIRKYGYMILISVFLSLVGGGISILFLGDYVGYLTRITAVTDINPEEAVKYSQYKFIFLKNYKILKEEGGSFQAPLTVRSRGASKYYGPVIQFQFAPIRGSLAPEKDLSLYAVCMANLGSSCSFSDSGTGGNVLHESIWDSEKRNAKGNIPKEGSIFLVWKPWGEMEIQKKGIWSLVSILVVLLVWAGFCFGKKIFQMKAQDII</sequence>
<evidence type="ECO:0000256" key="1">
    <source>
        <dbReference type="SAM" id="Phobius"/>
    </source>
</evidence>